<name>A0AAE0I7U1_9PEZI</name>
<evidence type="ECO:0000256" key="1">
    <source>
        <dbReference type="SAM" id="MobiDB-lite"/>
    </source>
</evidence>
<proteinExistence type="predicted"/>
<feature type="compositionally biased region" description="Acidic residues" evidence="1">
    <location>
        <begin position="360"/>
        <end position="373"/>
    </location>
</feature>
<reference evidence="2" key="1">
    <citation type="journal article" date="2023" name="Mol. Phylogenet. Evol.">
        <title>Genome-scale phylogeny and comparative genomics of the fungal order Sordariales.</title>
        <authorList>
            <person name="Hensen N."/>
            <person name="Bonometti L."/>
            <person name="Westerberg I."/>
            <person name="Brannstrom I.O."/>
            <person name="Guillou S."/>
            <person name="Cros-Aarteil S."/>
            <person name="Calhoun S."/>
            <person name="Haridas S."/>
            <person name="Kuo A."/>
            <person name="Mondo S."/>
            <person name="Pangilinan J."/>
            <person name="Riley R."/>
            <person name="LaButti K."/>
            <person name="Andreopoulos B."/>
            <person name="Lipzen A."/>
            <person name="Chen C."/>
            <person name="Yan M."/>
            <person name="Daum C."/>
            <person name="Ng V."/>
            <person name="Clum A."/>
            <person name="Steindorff A."/>
            <person name="Ohm R.A."/>
            <person name="Martin F."/>
            <person name="Silar P."/>
            <person name="Natvig D.O."/>
            <person name="Lalanne C."/>
            <person name="Gautier V."/>
            <person name="Ament-Velasquez S.L."/>
            <person name="Kruys A."/>
            <person name="Hutchinson M.I."/>
            <person name="Powell A.J."/>
            <person name="Barry K."/>
            <person name="Miller A.N."/>
            <person name="Grigoriev I.V."/>
            <person name="Debuchy R."/>
            <person name="Gladieux P."/>
            <person name="Hiltunen Thoren M."/>
            <person name="Johannesson H."/>
        </authorList>
    </citation>
    <scope>NUCLEOTIDE SEQUENCE</scope>
    <source>
        <strain evidence="2">SMH4131-1</strain>
    </source>
</reference>
<dbReference type="EMBL" id="JAUEPO010000006">
    <property type="protein sequence ID" value="KAK3320122.1"/>
    <property type="molecule type" value="Genomic_DNA"/>
</dbReference>
<protein>
    <submittedName>
        <fullName evidence="2">Uncharacterized protein</fullName>
    </submittedName>
</protein>
<dbReference type="Proteomes" id="UP001286456">
    <property type="component" value="Unassembled WGS sequence"/>
</dbReference>
<feature type="compositionally biased region" description="Pro residues" evidence="1">
    <location>
        <begin position="69"/>
        <end position="79"/>
    </location>
</feature>
<sequence length="445" mass="49594">MMLSEQLRRGRGSGIQQPTEARKHQAPNMASSRDNERFQRVDSEQRKLRIKEKLQRYAADEAREKRGHPTPPASSPPADSPQREREPSDSALNGTAYSRSIDSYPRESEHDGPSHKSGSPRSAARCGEGLAVTVSKENSPPTMMELFKQQEELIERQKEALEQRQILDVTIASINEASRQNMRRMEEAYNVGRDRSLQGSNQRLPPSEAVTVVPRPMPRSNSVQTVNGMPTAAPTPVTRSEEALEINERPAAVLQPTRRQKQTKSTTVASVSHRMTLRKKMPEAELVLHSIEKIEEDWGSREEPIALDLVVSDIIGESEREPVSDVASGSATANIKMEGLQEEDSGEDEDNTAGYGESTGDNDEDDDDDDEYEQANAAVPVLVGSKRKADGQPTGPPPPKKRAYQNMGKWFSTSEIPNPFLKKVEEQQKLQRLRATGARSRVNRR</sequence>
<feature type="compositionally biased region" description="Polar residues" evidence="1">
    <location>
        <begin position="219"/>
        <end position="228"/>
    </location>
</feature>
<feature type="compositionally biased region" description="Acidic residues" evidence="1">
    <location>
        <begin position="340"/>
        <end position="351"/>
    </location>
</feature>
<evidence type="ECO:0000313" key="2">
    <source>
        <dbReference type="EMBL" id="KAK3320122.1"/>
    </source>
</evidence>
<accession>A0AAE0I7U1</accession>
<feature type="compositionally biased region" description="Polar residues" evidence="1">
    <location>
        <begin position="90"/>
        <end position="101"/>
    </location>
</feature>
<reference evidence="2" key="2">
    <citation type="submission" date="2023-06" db="EMBL/GenBank/DDBJ databases">
        <authorList>
            <consortium name="Lawrence Berkeley National Laboratory"/>
            <person name="Haridas S."/>
            <person name="Hensen N."/>
            <person name="Bonometti L."/>
            <person name="Westerberg I."/>
            <person name="Brannstrom I.O."/>
            <person name="Guillou S."/>
            <person name="Cros-Aarteil S."/>
            <person name="Calhoun S."/>
            <person name="Kuo A."/>
            <person name="Mondo S."/>
            <person name="Pangilinan J."/>
            <person name="Riley R."/>
            <person name="Labutti K."/>
            <person name="Andreopoulos B."/>
            <person name="Lipzen A."/>
            <person name="Chen C."/>
            <person name="Yanf M."/>
            <person name="Daum C."/>
            <person name="Ng V."/>
            <person name="Clum A."/>
            <person name="Steindorff A."/>
            <person name="Ohm R."/>
            <person name="Martin F."/>
            <person name="Silar P."/>
            <person name="Natvig D."/>
            <person name="Lalanne C."/>
            <person name="Gautier V."/>
            <person name="Ament-Velasquez S.L."/>
            <person name="Kruys A."/>
            <person name="Hutchinson M.I."/>
            <person name="Powell A.J."/>
            <person name="Barry K."/>
            <person name="Miller A.N."/>
            <person name="Grigoriev I.V."/>
            <person name="Debuchy R."/>
            <person name="Gladieux P."/>
            <person name="Thoren M.H."/>
            <person name="Johannesson H."/>
        </authorList>
    </citation>
    <scope>NUCLEOTIDE SEQUENCE</scope>
    <source>
        <strain evidence="2">SMH4131-1</strain>
    </source>
</reference>
<comment type="caution">
    <text evidence="2">The sequence shown here is derived from an EMBL/GenBank/DDBJ whole genome shotgun (WGS) entry which is preliminary data.</text>
</comment>
<feature type="compositionally biased region" description="Basic and acidic residues" evidence="1">
    <location>
        <begin position="104"/>
        <end position="114"/>
    </location>
</feature>
<dbReference type="AlphaFoldDB" id="A0AAE0I7U1"/>
<feature type="region of interest" description="Disordered" evidence="1">
    <location>
        <begin position="1"/>
        <end position="141"/>
    </location>
</feature>
<evidence type="ECO:0000313" key="3">
    <source>
        <dbReference type="Proteomes" id="UP001286456"/>
    </source>
</evidence>
<feature type="region of interest" description="Disordered" evidence="1">
    <location>
        <begin position="319"/>
        <end position="405"/>
    </location>
</feature>
<organism evidence="2 3">
    <name type="scientific">Cercophora scortea</name>
    <dbReference type="NCBI Taxonomy" id="314031"/>
    <lineage>
        <taxon>Eukaryota</taxon>
        <taxon>Fungi</taxon>
        <taxon>Dikarya</taxon>
        <taxon>Ascomycota</taxon>
        <taxon>Pezizomycotina</taxon>
        <taxon>Sordariomycetes</taxon>
        <taxon>Sordariomycetidae</taxon>
        <taxon>Sordariales</taxon>
        <taxon>Lasiosphaeriaceae</taxon>
        <taxon>Cercophora</taxon>
    </lineage>
</organism>
<keyword evidence="3" id="KW-1185">Reference proteome</keyword>
<gene>
    <name evidence="2" type="ORF">B0T19DRAFT_281753</name>
</gene>
<feature type="region of interest" description="Disordered" evidence="1">
    <location>
        <begin position="211"/>
        <end position="240"/>
    </location>
</feature>
<feature type="compositionally biased region" description="Basic and acidic residues" evidence="1">
    <location>
        <begin position="33"/>
        <end position="64"/>
    </location>
</feature>